<dbReference type="STRING" id="64971.SAMN05421831_10688"/>
<evidence type="ECO:0000256" key="1">
    <source>
        <dbReference type="SAM" id="Coils"/>
    </source>
</evidence>
<dbReference type="RefSeq" id="WP_093309470.1">
    <property type="nucleotide sequence ID" value="NZ_FNYH01000006.1"/>
</dbReference>
<name>A0A1H6S9T3_9GAMM</name>
<evidence type="ECO:0000313" key="3">
    <source>
        <dbReference type="Proteomes" id="UP000242999"/>
    </source>
</evidence>
<organism evidence="2 3">
    <name type="scientific">Allopseudospirillum japonicum</name>
    <dbReference type="NCBI Taxonomy" id="64971"/>
    <lineage>
        <taxon>Bacteria</taxon>
        <taxon>Pseudomonadati</taxon>
        <taxon>Pseudomonadota</taxon>
        <taxon>Gammaproteobacteria</taxon>
        <taxon>Oceanospirillales</taxon>
        <taxon>Oceanospirillaceae</taxon>
        <taxon>Allopseudospirillum</taxon>
    </lineage>
</organism>
<dbReference type="EMBL" id="FNYH01000006">
    <property type="protein sequence ID" value="SEI64773.1"/>
    <property type="molecule type" value="Genomic_DNA"/>
</dbReference>
<protein>
    <submittedName>
        <fullName evidence="2">Uncharacterized protein</fullName>
    </submittedName>
</protein>
<sequence>MAETCLALVAYQGQVLVFEHQASQWQRLDLKEEPCLCLQALGWHKILQEIRDYYNQSGELADISIYFWVEAAQIRELTPLLTAKTYGLQHWHLMQWPLWLAFLSPQAAPATDQQTQDLAHLQAWVQASLLPQLMPVQGLASAAHTLEKQAAHWQAQLEHCQQEKAALAFDKAALIQEVAELRQALQDQQAKAVYQPTNLSLEGLVTYLPIIYKEFWSTIRPDELALLASSLQVPEVPSPIREPSAGVIEVMKKRLQALPPSQQTQIRAFCQSLPKQPQVRAEMAFFFN</sequence>
<dbReference type="OrthoDB" id="7009438at2"/>
<reference evidence="3" key="1">
    <citation type="submission" date="2016-10" db="EMBL/GenBank/DDBJ databases">
        <authorList>
            <person name="Varghese N."/>
            <person name="Submissions S."/>
        </authorList>
    </citation>
    <scope>NUCLEOTIDE SEQUENCE [LARGE SCALE GENOMIC DNA]</scope>
    <source>
        <strain evidence="3">DSM 7165</strain>
    </source>
</reference>
<keyword evidence="1" id="KW-0175">Coiled coil</keyword>
<dbReference type="Proteomes" id="UP000242999">
    <property type="component" value="Unassembled WGS sequence"/>
</dbReference>
<proteinExistence type="predicted"/>
<feature type="coiled-coil region" evidence="1">
    <location>
        <begin position="143"/>
        <end position="191"/>
    </location>
</feature>
<keyword evidence="3" id="KW-1185">Reference proteome</keyword>
<accession>A0A1H6S9T3</accession>
<evidence type="ECO:0000313" key="2">
    <source>
        <dbReference type="EMBL" id="SEI64773.1"/>
    </source>
</evidence>
<dbReference type="AlphaFoldDB" id="A0A1H6S9T3"/>
<gene>
    <name evidence="2" type="ORF">SAMN05421831_10688</name>
</gene>